<evidence type="ECO:0000256" key="3">
    <source>
        <dbReference type="ARBA" id="ARBA00022781"/>
    </source>
</evidence>
<evidence type="ECO:0000256" key="4">
    <source>
        <dbReference type="ARBA" id="ARBA00023065"/>
    </source>
</evidence>
<evidence type="ECO:0000256" key="1">
    <source>
        <dbReference type="ARBA" id="ARBA00010148"/>
    </source>
</evidence>
<proteinExistence type="inferred from homology"/>
<name>A0A0S6W5X7_VECG1</name>
<organism evidence="5">
    <name type="scientific">Vecturithrix granuli</name>
    <dbReference type="NCBI Taxonomy" id="1499967"/>
    <lineage>
        <taxon>Bacteria</taxon>
        <taxon>Candidatus Moduliflexota</taxon>
        <taxon>Candidatus Vecturitrichia</taxon>
        <taxon>Candidatus Vecturitrichales</taxon>
        <taxon>Candidatus Vecturitrichaceae</taxon>
        <taxon>Candidatus Vecturithrix</taxon>
    </lineage>
</organism>
<dbReference type="GO" id="GO:0046961">
    <property type="term" value="F:proton-transporting ATPase activity, rotational mechanism"/>
    <property type="evidence" value="ECO:0007669"/>
    <property type="project" value="InterPro"/>
</dbReference>
<dbReference type="Gene3D" id="3.40.50.10580">
    <property type="entry name" value="ATPase, V1 complex, subunit F"/>
    <property type="match status" value="1"/>
</dbReference>
<keyword evidence="3" id="KW-0375">Hydrogen ion transport</keyword>
<dbReference type="Pfam" id="PF01990">
    <property type="entry name" value="ATP-synt_F"/>
    <property type="match status" value="1"/>
</dbReference>
<reference evidence="5" key="1">
    <citation type="journal article" date="2015" name="PeerJ">
        <title>First genomic representation of candidate bacterial phylum KSB3 points to enhanced environmental sensing as a trigger of wastewater bulking.</title>
        <authorList>
            <person name="Sekiguchi Y."/>
            <person name="Ohashi A."/>
            <person name="Parks D.H."/>
            <person name="Yamauchi T."/>
            <person name="Tyson G.W."/>
            <person name="Hugenholtz P."/>
        </authorList>
    </citation>
    <scope>NUCLEOTIDE SEQUENCE [LARGE SCALE GENOMIC DNA]</scope>
</reference>
<evidence type="ECO:0000313" key="5">
    <source>
        <dbReference type="EMBL" id="GAK55005.1"/>
    </source>
</evidence>
<keyword evidence="2" id="KW-0813">Transport</keyword>
<dbReference type="STRING" id="1499967.U27_01836"/>
<dbReference type="EMBL" id="DF820463">
    <property type="protein sequence ID" value="GAK55005.1"/>
    <property type="molecule type" value="Genomic_DNA"/>
</dbReference>
<dbReference type="eggNOG" id="COG1436">
    <property type="taxonomic scope" value="Bacteria"/>
</dbReference>
<dbReference type="InterPro" id="IPR036906">
    <property type="entry name" value="ATPase_V1_fsu_sf"/>
</dbReference>
<keyword evidence="4" id="KW-0406">Ion transport</keyword>
<dbReference type="Proteomes" id="UP000030661">
    <property type="component" value="Unassembled WGS sequence"/>
</dbReference>
<dbReference type="PANTHER" id="PTHR13861:SF2">
    <property type="entry name" value="V-TYPE PROTON ATPASE SUBUNIT F"/>
    <property type="match status" value="1"/>
</dbReference>
<keyword evidence="6" id="KW-1185">Reference proteome</keyword>
<dbReference type="PANTHER" id="PTHR13861">
    <property type="entry name" value="VACUOLAR ATP SYNTHASE SUBUNIT F"/>
    <property type="match status" value="1"/>
</dbReference>
<protein>
    <submittedName>
        <fullName evidence="5">Vacuolar H+transporting two-sector ATPase F subunit</fullName>
    </submittedName>
</protein>
<dbReference type="GO" id="GO:0016020">
    <property type="term" value="C:membrane"/>
    <property type="evidence" value="ECO:0007669"/>
    <property type="project" value="TreeGrafter"/>
</dbReference>
<sequence>MKTVVIADEDTVLGFSLAGVQGMIVTTEEDIRTAFETAVHLEGVGILLITERVAEVIRETVDRWVIGGGRPLLVEIPDSQGPLPGRRTPHEFVKSAIGVKF</sequence>
<comment type="similarity">
    <text evidence="1">Belongs to the V-ATPase F subunit family.</text>
</comment>
<dbReference type="SUPFAM" id="SSF159468">
    <property type="entry name" value="AtpF-like"/>
    <property type="match status" value="1"/>
</dbReference>
<dbReference type="HOGENOM" id="CLU_135754_2_1_0"/>
<evidence type="ECO:0000313" key="6">
    <source>
        <dbReference type="Proteomes" id="UP000030661"/>
    </source>
</evidence>
<evidence type="ECO:0000256" key="2">
    <source>
        <dbReference type="ARBA" id="ARBA00022448"/>
    </source>
</evidence>
<gene>
    <name evidence="5" type="ORF">U27_01836</name>
</gene>
<dbReference type="AlphaFoldDB" id="A0A0S6W5X7"/>
<dbReference type="InterPro" id="IPR008218">
    <property type="entry name" value="ATPase_V1-cplx_f_g_su"/>
</dbReference>
<accession>A0A0S6W5X7</accession>